<keyword evidence="2" id="KW-1015">Disulfide bond</keyword>
<dbReference type="Proteomes" id="UP001557470">
    <property type="component" value="Unassembled WGS sequence"/>
</dbReference>
<keyword evidence="4" id="KW-0393">Immunoglobulin domain</keyword>
<comment type="subunit">
    <text evidence="4">Heterodimer with IL12A; disulfide-linked. The heterodimer is known as interleukin IL-12.</text>
</comment>
<keyword evidence="7" id="KW-1185">Reference proteome</keyword>
<evidence type="ECO:0000256" key="3">
    <source>
        <dbReference type="ARBA" id="ARBA00023180"/>
    </source>
</evidence>
<dbReference type="AlphaFoldDB" id="A0ABD0WUK8"/>
<dbReference type="SUPFAM" id="SSF49265">
    <property type="entry name" value="Fibronectin type III"/>
    <property type="match status" value="1"/>
</dbReference>
<dbReference type="GO" id="GO:0005615">
    <property type="term" value="C:extracellular space"/>
    <property type="evidence" value="ECO:0007669"/>
    <property type="project" value="UniProtKB-KW"/>
</dbReference>
<sequence length="323" mass="36575">MTVVQLVISLLFVSLPKVHCDIFDNIYVVHATDSSVTMTCPVAFNGPLIWKHNNMRVVPKHTTYQAHNITLNYELWFGEYSCWGVTENPEELKKLGSVHLLEEDSDRTVSLLSCGAKSYDCIITCVWTGNDFKAVRLGLGSDCVSSFDGQNNCNWVYPTANLAGFHFNLSHSLSPYAEETAPLVVTAEAIISTSYVREIKRFYLRDIIQPDIPAVKCQLKDQNLNMKVEPPATWSTPRSFFPLEHEIAYILKDNGKEVLSKDLHIPKDVSRVRVHSRDPLVPSSWSQWSPWKNVVTGDKKGKKHKGKHTIRCKTIKNNKTKLS</sequence>
<dbReference type="PANTHER" id="PTHR48485:SF3">
    <property type="entry name" value="INTERLEUKIN-12 SUBUNIT BETA"/>
    <property type="match status" value="1"/>
</dbReference>
<dbReference type="InterPro" id="IPR013783">
    <property type="entry name" value="Ig-like_fold"/>
</dbReference>
<dbReference type="EMBL" id="JAGEUA010000005">
    <property type="protein sequence ID" value="KAL0978928.1"/>
    <property type="molecule type" value="Genomic_DNA"/>
</dbReference>
<comment type="subcellular location">
    <subcellularLocation>
        <location evidence="4">Secreted</location>
    </subcellularLocation>
</comment>
<evidence type="ECO:0000256" key="2">
    <source>
        <dbReference type="ARBA" id="ARBA00023157"/>
    </source>
</evidence>
<dbReference type="InterPro" id="IPR015528">
    <property type="entry name" value="IL-12_beta"/>
</dbReference>
<reference evidence="6 7" key="1">
    <citation type="submission" date="2024-06" db="EMBL/GenBank/DDBJ databases">
        <authorList>
            <person name="Pan Q."/>
            <person name="Wen M."/>
            <person name="Jouanno E."/>
            <person name="Zahm M."/>
            <person name="Klopp C."/>
            <person name="Cabau C."/>
            <person name="Louis A."/>
            <person name="Berthelot C."/>
            <person name="Parey E."/>
            <person name="Roest Crollius H."/>
            <person name="Montfort J."/>
            <person name="Robinson-Rechavi M."/>
            <person name="Bouchez O."/>
            <person name="Lampietro C."/>
            <person name="Lopez Roques C."/>
            <person name="Donnadieu C."/>
            <person name="Postlethwait J."/>
            <person name="Bobe J."/>
            <person name="Verreycken H."/>
            <person name="Guiguen Y."/>
        </authorList>
    </citation>
    <scope>NUCLEOTIDE SEQUENCE [LARGE SCALE GENOMIC DNA]</scope>
    <source>
        <strain evidence="6">Up_M1</strain>
        <tissue evidence="6">Testis</tissue>
    </source>
</reference>
<evidence type="ECO:0000259" key="5">
    <source>
        <dbReference type="Pfam" id="PF10420"/>
    </source>
</evidence>
<feature type="signal peptide" evidence="4">
    <location>
        <begin position="1"/>
        <end position="20"/>
    </location>
</feature>
<name>A0ABD0WUK8_UMBPY</name>
<dbReference type="GO" id="GO:0004896">
    <property type="term" value="F:cytokine receptor activity"/>
    <property type="evidence" value="ECO:0007669"/>
    <property type="project" value="UniProtKB-UniRule"/>
</dbReference>
<dbReference type="GO" id="GO:0005125">
    <property type="term" value="F:cytokine activity"/>
    <property type="evidence" value="ECO:0007669"/>
    <property type="project" value="UniProtKB-KW"/>
</dbReference>
<gene>
    <name evidence="4" type="primary">IL12B</name>
    <name evidence="6" type="ORF">UPYG_G00177950</name>
</gene>
<dbReference type="InterPro" id="IPR019482">
    <property type="entry name" value="IL-12_beta_cen-dom"/>
</dbReference>
<dbReference type="PRINTS" id="PR01928">
    <property type="entry name" value="INTRLEUKN12B"/>
</dbReference>
<feature type="domain" description="Interleukin-12 beta central" evidence="5">
    <location>
        <begin position="110"/>
        <end position="190"/>
    </location>
</feature>
<dbReference type="Pfam" id="PF10420">
    <property type="entry name" value="IL12p40_C"/>
    <property type="match status" value="1"/>
</dbReference>
<comment type="caution">
    <text evidence="6">The sequence shown here is derived from an EMBL/GenBank/DDBJ whole genome shotgun (WGS) entry which is preliminary data.</text>
</comment>
<evidence type="ECO:0000256" key="4">
    <source>
        <dbReference type="RuleBase" id="RU281113"/>
    </source>
</evidence>
<keyword evidence="4" id="KW-0202">Cytokine</keyword>
<keyword evidence="1 4" id="KW-0732">Signal</keyword>
<keyword evidence="4" id="KW-0964">Secreted</keyword>
<protein>
    <recommendedName>
        <fullName evidence="4">Interleukin-12 subunit beta</fullName>
        <shortName evidence="4">IL-12B</shortName>
    </recommendedName>
    <alternativeName>
        <fullName evidence="4">Cytotoxic lymphocyte maturation factor 40 kDa subunit</fullName>
    </alternativeName>
    <alternativeName>
        <fullName evidence="4">IL-12 subunit p40</fullName>
    </alternativeName>
</protein>
<evidence type="ECO:0000256" key="1">
    <source>
        <dbReference type="ARBA" id="ARBA00022729"/>
    </source>
</evidence>
<evidence type="ECO:0000313" key="6">
    <source>
        <dbReference type="EMBL" id="KAL0978928.1"/>
    </source>
</evidence>
<accession>A0ABD0WUK8</accession>
<dbReference type="PANTHER" id="PTHR48485">
    <property type="entry name" value="INTERLEUKIN-12 SUBUNIT BETA-RELATED"/>
    <property type="match status" value="1"/>
</dbReference>
<dbReference type="InterPro" id="IPR036116">
    <property type="entry name" value="FN3_sf"/>
</dbReference>
<comment type="similarity">
    <text evidence="4">Belongs to the IL-12B family.</text>
</comment>
<organism evidence="6 7">
    <name type="scientific">Umbra pygmaea</name>
    <name type="common">Eastern mudminnow</name>
    <dbReference type="NCBI Taxonomy" id="75934"/>
    <lineage>
        <taxon>Eukaryota</taxon>
        <taxon>Metazoa</taxon>
        <taxon>Chordata</taxon>
        <taxon>Craniata</taxon>
        <taxon>Vertebrata</taxon>
        <taxon>Euteleostomi</taxon>
        <taxon>Actinopterygii</taxon>
        <taxon>Neopterygii</taxon>
        <taxon>Teleostei</taxon>
        <taxon>Protacanthopterygii</taxon>
        <taxon>Esociformes</taxon>
        <taxon>Umbridae</taxon>
        <taxon>Umbra</taxon>
    </lineage>
</organism>
<proteinExistence type="inferred from homology"/>
<keyword evidence="3 4" id="KW-0325">Glycoprotein</keyword>
<evidence type="ECO:0000313" key="7">
    <source>
        <dbReference type="Proteomes" id="UP001557470"/>
    </source>
</evidence>
<dbReference type="InterPro" id="IPR050676">
    <property type="entry name" value="IL-12"/>
</dbReference>
<feature type="chain" id="PRO_5044525034" description="Interleukin-12 subunit beta" evidence="4">
    <location>
        <begin position="21"/>
        <end position="323"/>
    </location>
</feature>
<dbReference type="Gene3D" id="2.60.40.10">
    <property type="entry name" value="Immunoglobulins"/>
    <property type="match status" value="2"/>
</dbReference>